<dbReference type="AlphaFoldDB" id="X1L3W0"/>
<dbReference type="EMBL" id="BARU01036258">
    <property type="protein sequence ID" value="GAH88873.1"/>
    <property type="molecule type" value="Genomic_DNA"/>
</dbReference>
<feature type="coiled-coil region" evidence="1">
    <location>
        <begin position="78"/>
        <end position="112"/>
    </location>
</feature>
<protein>
    <recommendedName>
        <fullName evidence="3">RecF/RecN/SMC N-terminal domain-containing protein</fullName>
    </recommendedName>
</protein>
<dbReference type="Gene3D" id="3.40.50.300">
    <property type="entry name" value="P-loop containing nucleotide triphosphate hydrolases"/>
    <property type="match status" value="1"/>
</dbReference>
<gene>
    <name evidence="2" type="ORF">S03H2_56647</name>
</gene>
<evidence type="ECO:0000256" key="1">
    <source>
        <dbReference type="SAM" id="Coils"/>
    </source>
</evidence>
<dbReference type="InterPro" id="IPR027417">
    <property type="entry name" value="P-loop_NTPase"/>
</dbReference>
<keyword evidence="1" id="KW-0175">Coiled coil</keyword>
<proteinExistence type="predicted"/>
<comment type="caution">
    <text evidence="2">The sequence shown here is derived from an EMBL/GenBank/DDBJ whole genome shotgun (WGS) entry which is preliminary data.</text>
</comment>
<dbReference type="PANTHER" id="PTHR32114:SF2">
    <property type="entry name" value="ABC TRANSPORTER ABCH.3"/>
    <property type="match status" value="1"/>
</dbReference>
<evidence type="ECO:0000313" key="2">
    <source>
        <dbReference type="EMBL" id="GAH88873.1"/>
    </source>
</evidence>
<dbReference type="PANTHER" id="PTHR32114">
    <property type="entry name" value="ABC TRANSPORTER ABCH.3"/>
    <property type="match status" value="1"/>
</dbReference>
<dbReference type="SUPFAM" id="SSF52540">
    <property type="entry name" value="P-loop containing nucleoside triphosphate hydrolases"/>
    <property type="match status" value="1"/>
</dbReference>
<organism evidence="2">
    <name type="scientific">marine sediment metagenome</name>
    <dbReference type="NCBI Taxonomy" id="412755"/>
    <lineage>
        <taxon>unclassified sequences</taxon>
        <taxon>metagenomes</taxon>
        <taxon>ecological metagenomes</taxon>
    </lineage>
</organism>
<reference evidence="2" key="1">
    <citation type="journal article" date="2014" name="Front. Microbiol.">
        <title>High frequency of phylogenetically diverse reductive dehalogenase-homologous genes in deep subseafloor sedimentary metagenomes.</title>
        <authorList>
            <person name="Kawai M."/>
            <person name="Futagami T."/>
            <person name="Toyoda A."/>
            <person name="Takaki Y."/>
            <person name="Nishi S."/>
            <person name="Hori S."/>
            <person name="Arai W."/>
            <person name="Tsubouchi T."/>
            <person name="Morono Y."/>
            <person name="Uchiyama I."/>
            <person name="Ito T."/>
            <person name="Fujiyama A."/>
            <person name="Inagaki F."/>
            <person name="Takami H."/>
        </authorList>
    </citation>
    <scope>NUCLEOTIDE SEQUENCE</scope>
    <source>
        <strain evidence="2">Expedition CK06-06</strain>
    </source>
</reference>
<accession>X1L3W0</accession>
<feature type="non-terminal residue" evidence="2">
    <location>
        <position position="252"/>
    </location>
</feature>
<evidence type="ECO:0008006" key="3">
    <source>
        <dbReference type="Google" id="ProtNLM"/>
    </source>
</evidence>
<name>X1L3W0_9ZZZZ</name>
<feature type="non-terminal residue" evidence="2">
    <location>
        <position position="1"/>
    </location>
</feature>
<sequence>SFPELAEEKSKIMEKIAFLKEFVPHITSAKDLKDVIPVQVFDKQKNEINGVWSSISTKCSQVLDTIGVTEYEKKVLGVVRLIEQARSKTTELSKAQAELKIYQNRFDLAEKIFSTFSETKKAKIQEIYNSIQGNIQGFYSRLHPNELHKNVELKVALGRRASTELRMESFGREGEDPRALTSEGHLDSLGLCIFLGFVKKFNEGCSLIVLDDVVSTVDAKHRENICKLLFEEFRDQQIIITTQDGVWYEQLR</sequence>